<dbReference type="AlphaFoldDB" id="A0A0M5MBB4"/>
<evidence type="ECO:0000313" key="4">
    <source>
        <dbReference type="Proteomes" id="UP000063147"/>
    </source>
</evidence>
<gene>
    <name evidence="3" type="ORF">RN98_00380</name>
</gene>
<name>A0A0M5MBB4_9FUSO</name>
<feature type="transmembrane region" description="Helical" evidence="1">
    <location>
        <begin position="35"/>
        <end position="55"/>
    </location>
</feature>
<dbReference type="Proteomes" id="UP000063147">
    <property type="component" value="Chromosome"/>
</dbReference>
<feature type="domain" description="DUF1468" evidence="2">
    <location>
        <begin position="12"/>
        <end position="143"/>
    </location>
</feature>
<accession>A0A0M5MBB4</accession>
<feature type="transmembrane region" description="Helical" evidence="1">
    <location>
        <begin position="75"/>
        <end position="106"/>
    </location>
</feature>
<keyword evidence="1" id="KW-0812">Transmembrane</keyword>
<keyword evidence="1" id="KW-0472">Membrane</keyword>
<dbReference type="PATRIC" id="fig|76859.3.peg.76"/>
<evidence type="ECO:0000256" key="1">
    <source>
        <dbReference type="SAM" id="Phobius"/>
    </source>
</evidence>
<evidence type="ECO:0000259" key="2">
    <source>
        <dbReference type="Pfam" id="PF07331"/>
    </source>
</evidence>
<sequence length="148" mass="17309">MRKYDRFLTIGLFILEAFYFILIKQLPPKAARYPYFVLGLMVFLTLLLAINTFIIKPKNIKEDKEEEDKFKGNLYGQFFFVIALSAVYVILIDIIGFFVTTAIYLFVTMIVLKSNIKWNIVVSIVFPIFLYLVFVLFLKVPVPRGFLL</sequence>
<dbReference type="Pfam" id="PF07331">
    <property type="entry name" value="TctB"/>
    <property type="match status" value="1"/>
</dbReference>
<dbReference type="EMBL" id="CP012713">
    <property type="protein sequence ID" value="ALF16751.1"/>
    <property type="molecule type" value="Genomic_DNA"/>
</dbReference>
<evidence type="ECO:0000313" key="3">
    <source>
        <dbReference type="EMBL" id="ALF16751.1"/>
    </source>
</evidence>
<keyword evidence="1" id="KW-1133">Transmembrane helix</keyword>
<organism evidence="3">
    <name type="scientific">Fusobacterium animalis</name>
    <dbReference type="NCBI Taxonomy" id="76859"/>
    <lineage>
        <taxon>Bacteria</taxon>
        <taxon>Fusobacteriati</taxon>
        <taxon>Fusobacteriota</taxon>
        <taxon>Fusobacteriia</taxon>
        <taxon>Fusobacteriales</taxon>
        <taxon>Fusobacteriaceae</taxon>
        <taxon>Fusobacterium</taxon>
    </lineage>
</organism>
<dbReference type="OrthoDB" id="88166at2"/>
<protein>
    <recommendedName>
        <fullName evidence="2">DUF1468 domain-containing protein</fullName>
    </recommendedName>
</protein>
<feature type="transmembrane region" description="Helical" evidence="1">
    <location>
        <begin position="6"/>
        <end position="23"/>
    </location>
</feature>
<proteinExistence type="predicted"/>
<reference evidence="3 4" key="1">
    <citation type="submission" date="2015-09" db="EMBL/GenBank/DDBJ databases">
        <authorList>
            <person name="Jackson K.R."/>
            <person name="Lunt B.L."/>
            <person name="Fisher J.N.B."/>
            <person name="Gardner A.V."/>
            <person name="Bailey M.E."/>
            <person name="Deus L.M."/>
            <person name="Earl A.S."/>
            <person name="Gibby P.D."/>
            <person name="Hartmann K.A."/>
            <person name="Liu J.E."/>
            <person name="Manci A.M."/>
            <person name="Nielsen D.A."/>
            <person name="Solomon M.B."/>
            <person name="Breakwell D.P."/>
            <person name="Burnett S.H."/>
            <person name="Grose J.H."/>
        </authorList>
    </citation>
    <scope>NUCLEOTIDE SEQUENCE [LARGE SCALE GENOMIC DNA]</scope>
    <source>
        <strain evidence="3 4">KCOM 1279</strain>
    </source>
</reference>
<dbReference type="InterPro" id="IPR009936">
    <property type="entry name" value="DUF1468"/>
</dbReference>
<dbReference type="RefSeq" id="WP_060675529.1">
    <property type="nucleotide sequence ID" value="NZ_CP012713.1"/>
</dbReference>
<feature type="transmembrane region" description="Helical" evidence="1">
    <location>
        <begin position="118"/>
        <end position="138"/>
    </location>
</feature>